<name>A0A7K1V7L1_9NOCA</name>
<dbReference type="Proteomes" id="UP000466794">
    <property type="component" value="Unassembled WGS sequence"/>
</dbReference>
<dbReference type="PANTHER" id="PTHR30055">
    <property type="entry name" value="HTH-TYPE TRANSCRIPTIONAL REGULATOR RUTR"/>
    <property type="match status" value="1"/>
</dbReference>
<dbReference type="InterPro" id="IPR036271">
    <property type="entry name" value="Tet_transcr_reg_TetR-rel_C_sf"/>
</dbReference>
<dbReference type="Pfam" id="PF00440">
    <property type="entry name" value="TetR_N"/>
    <property type="match status" value="1"/>
</dbReference>
<protein>
    <submittedName>
        <fullName evidence="4">TetR family transcriptional regulator</fullName>
    </submittedName>
</protein>
<dbReference type="InterPro" id="IPR009057">
    <property type="entry name" value="Homeodomain-like_sf"/>
</dbReference>
<keyword evidence="1 2" id="KW-0238">DNA-binding</keyword>
<dbReference type="InterPro" id="IPR001647">
    <property type="entry name" value="HTH_TetR"/>
</dbReference>
<dbReference type="PROSITE" id="PS50977">
    <property type="entry name" value="HTH_TETR_2"/>
    <property type="match status" value="1"/>
</dbReference>
<dbReference type="InterPro" id="IPR050109">
    <property type="entry name" value="HTH-type_TetR-like_transc_reg"/>
</dbReference>
<dbReference type="InterPro" id="IPR023772">
    <property type="entry name" value="DNA-bd_HTH_TetR-type_CS"/>
</dbReference>
<evidence type="ECO:0000256" key="1">
    <source>
        <dbReference type="ARBA" id="ARBA00023125"/>
    </source>
</evidence>
<dbReference type="RefSeq" id="WP_157392242.1">
    <property type="nucleotide sequence ID" value="NZ_WRPP01000010.1"/>
</dbReference>
<organism evidence="4 5">
    <name type="scientific">Nocardia terrae</name>
    <dbReference type="NCBI Taxonomy" id="2675851"/>
    <lineage>
        <taxon>Bacteria</taxon>
        <taxon>Bacillati</taxon>
        <taxon>Actinomycetota</taxon>
        <taxon>Actinomycetes</taxon>
        <taxon>Mycobacteriales</taxon>
        <taxon>Nocardiaceae</taxon>
        <taxon>Nocardia</taxon>
    </lineage>
</organism>
<evidence type="ECO:0000259" key="3">
    <source>
        <dbReference type="PROSITE" id="PS50977"/>
    </source>
</evidence>
<dbReference type="GO" id="GO:0003700">
    <property type="term" value="F:DNA-binding transcription factor activity"/>
    <property type="evidence" value="ECO:0007669"/>
    <property type="project" value="TreeGrafter"/>
</dbReference>
<comment type="caution">
    <text evidence="4">The sequence shown here is derived from an EMBL/GenBank/DDBJ whole genome shotgun (WGS) entry which is preliminary data.</text>
</comment>
<feature type="DNA-binding region" description="H-T-H motif" evidence="2">
    <location>
        <begin position="54"/>
        <end position="73"/>
    </location>
</feature>
<dbReference type="Gene3D" id="1.10.357.10">
    <property type="entry name" value="Tetracycline Repressor, domain 2"/>
    <property type="match status" value="1"/>
</dbReference>
<accession>A0A7K1V7L1</accession>
<sequence>MGNDDVTPNAETAARDTATVAHLELSQRRFPEGQRRIFLAAIDAFSERGFHATTTRDIAARAGLSPAGLYVHFGSKEEVLYRISLSSMRLTQQVATAAAAAPGTAAEHLTAVVRDLTVWHAEHAASVKVVLHHLTDLTPEHRAEVIDIQIAIHRLLRDLVAHGVTDGDFDVPDTHATTLALMSLCVDTARWYSPDYRRSPDQIGADYAAMALRLVAAKSA</sequence>
<dbReference type="Pfam" id="PF17932">
    <property type="entry name" value="TetR_C_24"/>
    <property type="match status" value="1"/>
</dbReference>
<dbReference type="SUPFAM" id="SSF46689">
    <property type="entry name" value="Homeodomain-like"/>
    <property type="match status" value="1"/>
</dbReference>
<dbReference type="PANTHER" id="PTHR30055:SF200">
    <property type="entry name" value="HTH-TYPE TRANSCRIPTIONAL REPRESSOR BDCR"/>
    <property type="match status" value="1"/>
</dbReference>
<dbReference type="SUPFAM" id="SSF48498">
    <property type="entry name" value="Tetracyclin repressor-like, C-terminal domain"/>
    <property type="match status" value="1"/>
</dbReference>
<dbReference type="EMBL" id="WRPP01000010">
    <property type="protein sequence ID" value="MVU82640.1"/>
    <property type="molecule type" value="Genomic_DNA"/>
</dbReference>
<proteinExistence type="predicted"/>
<dbReference type="PRINTS" id="PR00455">
    <property type="entry name" value="HTHTETR"/>
</dbReference>
<feature type="domain" description="HTH tetR-type" evidence="3">
    <location>
        <begin position="31"/>
        <end position="91"/>
    </location>
</feature>
<keyword evidence="5" id="KW-1185">Reference proteome</keyword>
<evidence type="ECO:0000256" key="2">
    <source>
        <dbReference type="PROSITE-ProRule" id="PRU00335"/>
    </source>
</evidence>
<dbReference type="InterPro" id="IPR041490">
    <property type="entry name" value="KstR2_TetR_C"/>
</dbReference>
<reference evidence="4 5" key="1">
    <citation type="submission" date="2019-12" db="EMBL/GenBank/DDBJ databases">
        <title>Nocardia sp. nov. ET3-3 isolated from soil.</title>
        <authorList>
            <person name="Kanchanasin P."/>
            <person name="Tanasupawat S."/>
            <person name="Yuki M."/>
            <person name="Kudo T."/>
        </authorList>
    </citation>
    <scope>NUCLEOTIDE SEQUENCE [LARGE SCALE GENOMIC DNA]</scope>
    <source>
        <strain evidence="4 5">ET3-3</strain>
    </source>
</reference>
<dbReference type="AlphaFoldDB" id="A0A7K1V7L1"/>
<gene>
    <name evidence="4" type="ORF">GPX89_36085</name>
</gene>
<dbReference type="GO" id="GO:0000976">
    <property type="term" value="F:transcription cis-regulatory region binding"/>
    <property type="evidence" value="ECO:0007669"/>
    <property type="project" value="TreeGrafter"/>
</dbReference>
<dbReference type="PROSITE" id="PS01081">
    <property type="entry name" value="HTH_TETR_1"/>
    <property type="match status" value="1"/>
</dbReference>
<evidence type="ECO:0000313" key="4">
    <source>
        <dbReference type="EMBL" id="MVU82640.1"/>
    </source>
</evidence>
<evidence type="ECO:0000313" key="5">
    <source>
        <dbReference type="Proteomes" id="UP000466794"/>
    </source>
</evidence>